<evidence type="ECO:0000256" key="1">
    <source>
        <dbReference type="SAM" id="MobiDB-lite"/>
    </source>
</evidence>
<organism evidence="2 3">
    <name type="scientific">Pseudocercospora eumusae</name>
    <dbReference type="NCBI Taxonomy" id="321146"/>
    <lineage>
        <taxon>Eukaryota</taxon>
        <taxon>Fungi</taxon>
        <taxon>Dikarya</taxon>
        <taxon>Ascomycota</taxon>
        <taxon>Pezizomycotina</taxon>
        <taxon>Dothideomycetes</taxon>
        <taxon>Dothideomycetidae</taxon>
        <taxon>Mycosphaerellales</taxon>
        <taxon>Mycosphaerellaceae</taxon>
        <taxon>Pseudocercospora</taxon>
    </lineage>
</organism>
<dbReference type="OrthoDB" id="40134at2759"/>
<proteinExistence type="predicted"/>
<reference evidence="2 3" key="1">
    <citation type="submission" date="2015-07" db="EMBL/GenBank/DDBJ databases">
        <title>Comparative genomics of the Sigatoka disease complex on banana suggests a link between parallel evolutionary changes in Pseudocercospora fijiensis and Pseudocercospora eumusae and increased virulence on the banana host.</title>
        <authorList>
            <person name="Chang T.-C."/>
            <person name="Salvucci A."/>
            <person name="Crous P.W."/>
            <person name="Stergiopoulos I."/>
        </authorList>
    </citation>
    <scope>NUCLEOTIDE SEQUENCE [LARGE SCALE GENOMIC DNA]</scope>
    <source>
        <strain evidence="2 3">CBS 114824</strain>
    </source>
</reference>
<evidence type="ECO:0000313" key="3">
    <source>
        <dbReference type="Proteomes" id="UP000070133"/>
    </source>
</evidence>
<dbReference type="EMBL" id="LFZN01000056">
    <property type="protein sequence ID" value="KXT01378.1"/>
    <property type="molecule type" value="Genomic_DNA"/>
</dbReference>
<keyword evidence="3" id="KW-1185">Reference proteome</keyword>
<accession>A0A139HG07</accession>
<gene>
    <name evidence="2" type="ORF">AC578_6637</name>
</gene>
<evidence type="ECO:0000313" key="2">
    <source>
        <dbReference type="EMBL" id="KXT01378.1"/>
    </source>
</evidence>
<dbReference type="Proteomes" id="UP000070133">
    <property type="component" value="Unassembled WGS sequence"/>
</dbReference>
<dbReference type="AlphaFoldDB" id="A0A139HG07"/>
<feature type="region of interest" description="Disordered" evidence="1">
    <location>
        <begin position="47"/>
        <end position="103"/>
    </location>
</feature>
<protein>
    <submittedName>
        <fullName evidence="2">Uncharacterized protein</fullName>
    </submittedName>
</protein>
<name>A0A139HG07_9PEZI</name>
<feature type="region of interest" description="Disordered" evidence="1">
    <location>
        <begin position="118"/>
        <end position="144"/>
    </location>
</feature>
<comment type="caution">
    <text evidence="2">The sequence shown here is derived from an EMBL/GenBank/DDBJ whole genome shotgun (WGS) entry which is preliminary data.</text>
</comment>
<sequence>MVRAPPKQSWPSLFEFTFCVTTCRGLTTSHLVSPSMRIRKAQKLKRLMKAGPTPVVKPPSRPSPKRKTQRDTPQKHSFTASLAIRSKPSNSPAPPAPPASQFAEEECISVRERIARTTNDAETAVGKADSSSVADTKQSERDGEVAAHFSALGLEELPRDRLPRRPGTLYNGEIHHGYRRKKAKQLVKIERIMEPLRASEVLHSRLQPRDSSGNLKDPMEWDVDLLKTLRQIVELSQDVNAINDLLTKAARLRYGRGDQKHKRVGYGAAMDVLMELQHPQLFEREEAE</sequence>